<dbReference type="NCBIfam" id="TIGR01125">
    <property type="entry name" value="30S ribosomal protein S12 methylthiotransferase RimO"/>
    <property type="match status" value="1"/>
</dbReference>
<dbReference type="PROSITE" id="PS51449">
    <property type="entry name" value="MTTASE_N"/>
    <property type="match status" value="1"/>
</dbReference>
<feature type="binding site" evidence="8">
    <location>
        <position position="90"/>
    </location>
    <ligand>
        <name>[4Fe-4S] cluster</name>
        <dbReference type="ChEBI" id="CHEBI:49883"/>
        <label>1</label>
    </ligand>
</feature>
<keyword evidence="3 8" id="KW-0808">Transferase</keyword>
<comment type="similarity">
    <text evidence="8">Belongs to the methylthiotransferase family. RimO subfamily.</text>
</comment>
<dbReference type="SUPFAM" id="SSF102114">
    <property type="entry name" value="Radical SAM enzymes"/>
    <property type="match status" value="1"/>
</dbReference>
<evidence type="ECO:0000259" key="11">
    <source>
        <dbReference type="PROSITE" id="PS51918"/>
    </source>
</evidence>
<feature type="domain" description="MTTase N-terminal" evidence="10">
    <location>
        <begin position="9"/>
        <end position="127"/>
    </location>
</feature>
<dbReference type="Gene3D" id="3.40.50.12160">
    <property type="entry name" value="Methylthiotransferase, N-terminal domain"/>
    <property type="match status" value="1"/>
</dbReference>
<keyword evidence="6 8" id="KW-0408">Iron</keyword>
<accession>A0ABT8C983</accession>
<dbReference type="EC" id="2.8.4.4" evidence="8"/>
<dbReference type="InterPro" id="IPR002792">
    <property type="entry name" value="TRAM_dom"/>
</dbReference>
<evidence type="ECO:0000256" key="5">
    <source>
        <dbReference type="ARBA" id="ARBA00022723"/>
    </source>
</evidence>
<evidence type="ECO:0000259" key="10">
    <source>
        <dbReference type="PROSITE" id="PS51449"/>
    </source>
</evidence>
<feature type="binding site" evidence="8">
    <location>
        <position position="56"/>
    </location>
    <ligand>
        <name>[4Fe-4S] cluster</name>
        <dbReference type="ChEBI" id="CHEBI:49883"/>
        <label>1</label>
    </ligand>
</feature>
<dbReference type="CDD" id="cd01335">
    <property type="entry name" value="Radical_SAM"/>
    <property type="match status" value="1"/>
</dbReference>
<keyword evidence="7 8" id="KW-0411">Iron-sulfur</keyword>
<dbReference type="PROSITE" id="PS50926">
    <property type="entry name" value="TRAM"/>
    <property type="match status" value="1"/>
</dbReference>
<dbReference type="InterPro" id="IPR023404">
    <property type="entry name" value="rSAM_horseshoe"/>
</dbReference>
<dbReference type="SMART" id="SM00729">
    <property type="entry name" value="Elp3"/>
    <property type="match status" value="1"/>
</dbReference>
<comment type="subcellular location">
    <subcellularLocation>
        <location evidence="8">Cytoplasm</location>
    </subcellularLocation>
</comment>
<dbReference type="PANTHER" id="PTHR43837:SF1">
    <property type="entry name" value="RIBOSOMAL PROTEIN US12 METHYLTHIOTRANSFERASE RIMO"/>
    <property type="match status" value="1"/>
</dbReference>
<evidence type="ECO:0000313" key="12">
    <source>
        <dbReference type="EMBL" id="MDN3688926.1"/>
    </source>
</evidence>
<dbReference type="SFLD" id="SFLDS00029">
    <property type="entry name" value="Radical_SAM"/>
    <property type="match status" value="1"/>
</dbReference>
<organism evidence="12 13">
    <name type="scientific">Cyclobacterium jeungdonense</name>
    <dbReference type="NCBI Taxonomy" id="708087"/>
    <lineage>
        <taxon>Bacteria</taxon>
        <taxon>Pseudomonadati</taxon>
        <taxon>Bacteroidota</taxon>
        <taxon>Cytophagia</taxon>
        <taxon>Cytophagales</taxon>
        <taxon>Cyclobacteriaceae</taxon>
        <taxon>Cyclobacterium</taxon>
    </lineage>
</organism>
<dbReference type="InterPro" id="IPR005839">
    <property type="entry name" value="Methylthiotransferase"/>
</dbReference>
<comment type="catalytic activity">
    <reaction evidence="8">
        <text>L-aspartate(89)-[ribosomal protein uS12]-hydrogen + (sulfur carrier)-SH + AH2 + 2 S-adenosyl-L-methionine = 3-methylsulfanyl-L-aspartate(89)-[ribosomal protein uS12]-hydrogen + (sulfur carrier)-H + 5'-deoxyadenosine + L-methionine + A + S-adenosyl-L-homocysteine + 2 H(+)</text>
        <dbReference type="Rhea" id="RHEA:37087"/>
        <dbReference type="Rhea" id="RHEA-COMP:10460"/>
        <dbReference type="Rhea" id="RHEA-COMP:10461"/>
        <dbReference type="Rhea" id="RHEA-COMP:14737"/>
        <dbReference type="Rhea" id="RHEA-COMP:14739"/>
        <dbReference type="ChEBI" id="CHEBI:13193"/>
        <dbReference type="ChEBI" id="CHEBI:15378"/>
        <dbReference type="ChEBI" id="CHEBI:17319"/>
        <dbReference type="ChEBI" id="CHEBI:17499"/>
        <dbReference type="ChEBI" id="CHEBI:29917"/>
        <dbReference type="ChEBI" id="CHEBI:29961"/>
        <dbReference type="ChEBI" id="CHEBI:57844"/>
        <dbReference type="ChEBI" id="CHEBI:57856"/>
        <dbReference type="ChEBI" id="CHEBI:59789"/>
        <dbReference type="ChEBI" id="CHEBI:64428"/>
        <dbReference type="ChEBI" id="CHEBI:73599"/>
        <dbReference type="EC" id="2.8.4.4"/>
    </reaction>
</comment>
<evidence type="ECO:0000256" key="3">
    <source>
        <dbReference type="ARBA" id="ARBA00022679"/>
    </source>
</evidence>
<keyword evidence="2 8" id="KW-0963">Cytoplasm</keyword>
<evidence type="ECO:0000256" key="8">
    <source>
        <dbReference type="HAMAP-Rule" id="MF_01865"/>
    </source>
</evidence>
<dbReference type="Proteomes" id="UP001236663">
    <property type="component" value="Unassembled WGS sequence"/>
</dbReference>
<comment type="cofactor">
    <cofactor evidence="8">
        <name>[4Fe-4S] cluster</name>
        <dbReference type="ChEBI" id="CHEBI:49883"/>
    </cofactor>
    <text evidence="8">Binds 2 [4Fe-4S] clusters. One cluster is coordinated with 3 cysteines and an exchangeable S-adenosyl-L-methionine.</text>
</comment>
<evidence type="ECO:0000256" key="2">
    <source>
        <dbReference type="ARBA" id="ARBA00022490"/>
    </source>
</evidence>
<dbReference type="Gene3D" id="3.80.30.20">
    <property type="entry name" value="tm_1862 like domain"/>
    <property type="match status" value="1"/>
</dbReference>
<dbReference type="PANTHER" id="PTHR43837">
    <property type="entry name" value="RIBOSOMAL PROTEIN S12 METHYLTHIOTRANSFERASE RIMO"/>
    <property type="match status" value="1"/>
</dbReference>
<dbReference type="InterPro" id="IPR020612">
    <property type="entry name" value="Methylthiotransferase_CS"/>
</dbReference>
<dbReference type="InterPro" id="IPR038135">
    <property type="entry name" value="Methylthiotransferase_N_sf"/>
</dbReference>
<dbReference type="HAMAP" id="MF_01865">
    <property type="entry name" value="MTTase_RimO"/>
    <property type="match status" value="1"/>
</dbReference>
<dbReference type="InterPro" id="IPR007197">
    <property type="entry name" value="rSAM"/>
</dbReference>
<evidence type="ECO:0000256" key="7">
    <source>
        <dbReference type="ARBA" id="ARBA00023014"/>
    </source>
</evidence>
<dbReference type="EMBL" id="JAUFQS010000015">
    <property type="protein sequence ID" value="MDN3688926.1"/>
    <property type="molecule type" value="Genomic_DNA"/>
</dbReference>
<evidence type="ECO:0000256" key="1">
    <source>
        <dbReference type="ARBA" id="ARBA00022485"/>
    </source>
</evidence>
<dbReference type="Pfam" id="PF00919">
    <property type="entry name" value="UPF0004"/>
    <property type="match status" value="1"/>
</dbReference>
<dbReference type="InterPro" id="IPR012340">
    <property type="entry name" value="NA-bd_OB-fold"/>
</dbReference>
<dbReference type="GO" id="GO:0103039">
    <property type="term" value="F:protein methylthiotransferase activity"/>
    <property type="evidence" value="ECO:0007669"/>
    <property type="project" value="UniProtKB-EC"/>
</dbReference>
<evidence type="ECO:0000313" key="13">
    <source>
        <dbReference type="Proteomes" id="UP001236663"/>
    </source>
</evidence>
<dbReference type="GO" id="GO:0005840">
    <property type="term" value="C:ribosome"/>
    <property type="evidence" value="ECO:0007669"/>
    <property type="project" value="UniProtKB-KW"/>
</dbReference>
<dbReference type="InterPro" id="IPR005840">
    <property type="entry name" value="Ribosomal_uS12_MeSTrfase_RimO"/>
</dbReference>
<sequence>MKARTLKKDKVNIITMGCSKNLVDSEVLLSQLKGNGIDARHESNGRDNNIVIINTCGFIDNAKQESINTILEYARAKDEGLVDKVYVTGCLSQRYKDDLEAEIPQVDAFFGTRELPALLKKFKADYKQELVGERLLSHASHYAYMKISEGCDRPCSFCAIPLMRGGHVSRPIEELVKEAQHKAANGTRELLLIAQDSTYYGLDLYKKRRLADLLEALSEVEGIEWIRLHYAYPTGFPLDILDVMAAKENICNYLDIPLQHGSTSVLKTMRRGTTREKQEALIHQIRERIPGIAIRTTLITGHPGEGEQEFEEMMDFVQRMRFERLGVFTYSHEEDTHAHSLEDHVPEEVKQERANRLMEVQEQISFELNQQKIGKTFKVLIDKKEGGHFVGRTAYDSVEVDNEVLIDASSGYCRIGDFVSAKIVDATEFDLYAEVIAPNAN</sequence>
<evidence type="ECO:0000259" key="9">
    <source>
        <dbReference type="PROSITE" id="PS50926"/>
    </source>
</evidence>
<dbReference type="InterPro" id="IPR006638">
    <property type="entry name" value="Elp3/MiaA/NifB-like_rSAM"/>
</dbReference>
<comment type="caution">
    <text evidence="12">The sequence shown here is derived from an EMBL/GenBank/DDBJ whole genome shotgun (WGS) entry which is preliminary data.</text>
</comment>
<protein>
    <recommendedName>
        <fullName evidence="8">Ribosomal protein uS12 methylthiotransferase RimO</fullName>
        <shortName evidence="8">uS12 MTTase</shortName>
        <shortName evidence="8">uS12 methylthiotransferase</shortName>
        <ecNumber evidence="8">2.8.4.4</ecNumber>
    </recommendedName>
    <alternativeName>
        <fullName evidence="8">Ribosomal protein uS12 (aspartate-C(3))-methylthiotransferase</fullName>
    </alternativeName>
    <alternativeName>
        <fullName evidence="8">Ribosome maturation factor RimO</fullName>
    </alternativeName>
</protein>
<keyword evidence="4 8" id="KW-0949">S-adenosyl-L-methionine</keyword>
<feature type="binding site" evidence="8">
    <location>
        <position position="155"/>
    </location>
    <ligand>
        <name>[4Fe-4S] cluster</name>
        <dbReference type="ChEBI" id="CHEBI:49883"/>
        <label>2</label>
        <note>4Fe-4S-S-AdoMet</note>
    </ligand>
</feature>
<keyword evidence="5 8" id="KW-0479">Metal-binding</keyword>
<dbReference type="Pfam" id="PF04055">
    <property type="entry name" value="Radical_SAM"/>
    <property type="match status" value="1"/>
</dbReference>
<dbReference type="Gene3D" id="2.40.50.140">
    <property type="entry name" value="Nucleic acid-binding proteins"/>
    <property type="match status" value="1"/>
</dbReference>
<proteinExistence type="inferred from homology"/>
<evidence type="ECO:0000256" key="6">
    <source>
        <dbReference type="ARBA" id="ARBA00023004"/>
    </source>
</evidence>
<name>A0ABT8C983_9BACT</name>
<dbReference type="NCBIfam" id="TIGR00089">
    <property type="entry name" value="MiaB/RimO family radical SAM methylthiotransferase"/>
    <property type="match status" value="1"/>
</dbReference>
<keyword evidence="12" id="KW-0687">Ribonucleoprotein</keyword>
<dbReference type="SFLD" id="SFLDG01061">
    <property type="entry name" value="methylthiotransferase"/>
    <property type="match status" value="1"/>
</dbReference>
<feature type="binding site" evidence="8">
    <location>
        <position position="158"/>
    </location>
    <ligand>
        <name>[4Fe-4S] cluster</name>
        <dbReference type="ChEBI" id="CHEBI:49883"/>
        <label>2</label>
        <note>4Fe-4S-S-AdoMet</note>
    </ligand>
</feature>
<dbReference type="SFLD" id="SFLDG01082">
    <property type="entry name" value="B12-binding_domain_containing"/>
    <property type="match status" value="1"/>
</dbReference>
<dbReference type="Pfam" id="PF18693">
    <property type="entry name" value="TRAM_2"/>
    <property type="match status" value="1"/>
</dbReference>
<dbReference type="PROSITE" id="PS51918">
    <property type="entry name" value="RADICAL_SAM"/>
    <property type="match status" value="1"/>
</dbReference>
<feature type="binding site" evidence="8">
    <location>
        <position position="18"/>
    </location>
    <ligand>
        <name>[4Fe-4S] cluster</name>
        <dbReference type="ChEBI" id="CHEBI:49883"/>
        <label>1</label>
    </ligand>
</feature>
<keyword evidence="12" id="KW-0689">Ribosomal protein</keyword>
<gene>
    <name evidence="8 12" type="primary">rimO</name>
    <name evidence="12" type="ORF">QWZ15_13890</name>
</gene>
<keyword evidence="1 8" id="KW-0004">4Fe-4S</keyword>
<dbReference type="RefSeq" id="WP_163387249.1">
    <property type="nucleotide sequence ID" value="NZ_JAUFQS010000015.1"/>
</dbReference>
<reference evidence="13" key="1">
    <citation type="journal article" date="2019" name="Int. J. Syst. Evol. Microbiol.">
        <title>The Global Catalogue of Microorganisms (GCM) 10K type strain sequencing project: providing services to taxonomists for standard genome sequencing and annotation.</title>
        <authorList>
            <consortium name="The Broad Institute Genomics Platform"/>
            <consortium name="The Broad Institute Genome Sequencing Center for Infectious Disease"/>
            <person name="Wu L."/>
            <person name="Ma J."/>
        </authorList>
    </citation>
    <scope>NUCLEOTIDE SEQUENCE [LARGE SCALE GENOMIC DNA]</scope>
    <source>
        <strain evidence="13">CECT 7706</strain>
    </source>
</reference>
<dbReference type="InterPro" id="IPR013848">
    <property type="entry name" value="Methylthiotransferase_N"/>
</dbReference>
<dbReference type="PROSITE" id="PS01278">
    <property type="entry name" value="MTTASE_RADICAL"/>
    <property type="match status" value="1"/>
</dbReference>
<keyword evidence="13" id="KW-1185">Reference proteome</keyword>
<feature type="domain" description="TRAM" evidence="9">
    <location>
        <begin position="370"/>
        <end position="437"/>
    </location>
</feature>
<dbReference type="SFLD" id="SFLDF00274">
    <property type="entry name" value="ribosomal_protein_S12_methylth"/>
    <property type="match status" value="1"/>
</dbReference>
<comment type="function">
    <text evidence="8">Catalyzes the methylthiolation of an aspartic acid residue of ribosomal protein uS12.</text>
</comment>
<feature type="domain" description="Radical SAM core" evidence="11">
    <location>
        <begin position="137"/>
        <end position="367"/>
    </location>
</feature>
<feature type="binding site" evidence="8">
    <location>
        <position position="151"/>
    </location>
    <ligand>
        <name>[4Fe-4S] cluster</name>
        <dbReference type="ChEBI" id="CHEBI:49883"/>
        <label>2</label>
        <note>4Fe-4S-S-AdoMet</note>
    </ligand>
</feature>
<evidence type="ECO:0000256" key="4">
    <source>
        <dbReference type="ARBA" id="ARBA00022691"/>
    </source>
</evidence>
<dbReference type="InterPro" id="IPR058240">
    <property type="entry name" value="rSAM_sf"/>
</dbReference>